<gene>
    <name evidence="2" type="ORF">GGP71_000093</name>
</gene>
<dbReference type="InterPro" id="IPR026444">
    <property type="entry name" value="Secre_tail"/>
</dbReference>
<evidence type="ECO:0000313" key="2">
    <source>
        <dbReference type="EMBL" id="MCS3676197.1"/>
    </source>
</evidence>
<reference evidence="2" key="1">
    <citation type="submission" date="2022-08" db="EMBL/GenBank/DDBJ databases">
        <title>Genomic Encyclopedia of Type Strains, Phase V (KMG-V): Genome sequencing to study the core and pangenomes of soil and plant-associated prokaryotes.</title>
        <authorList>
            <person name="Whitman W."/>
        </authorList>
    </citation>
    <scope>NUCLEOTIDE SEQUENCE</scope>
    <source>
        <strain evidence="2">0</strain>
    </source>
</reference>
<organism evidence="2 3">
    <name type="scientific">Salinibacter ruber</name>
    <dbReference type="NCBI Taxonomy" id="146919"/>
    <lineage>
        <taxon>Bacteria</taxon>
        <taxon>Pseudomonadati</taxon>
        <taxon>Rhodothermota</taxon>
        <taxon>Rhodothermia</taxon>
        <taxon>Rhodothermales</taxon>
        <taxon>Salinibacteraceae</taxon>
        <taxon>Salinibacter</taxon>
    </lineage>
</organism>
<dbReference type="RefSeq" id="WP_259079066.1">
    <property type="nucleotide sequence ID" value="NZ_JANUAU010000001.1"/>
</dbReference>
<dbReference type="EMBL" id="JANUAU010000001">
    <property type="protein sequence ID" value="MCS3676197.1"/>
    <property type="molecule type" value="Genomic_DNA"/>
</dbReference>
<dbReference type="Proteomes" id="UP001155027">
    <property type="component" value="Unassembled WGS sequence"/>
</dbReference>
<comment type="caution">
    <text evidence="2">The sequence shown here is derived from an EMBL/GenBank/DDBJ whole genome shotgun (WGS) entry which is preliminary data.</text>
</comment>
<name>A0A9X2PVI3_9BACT</name>
<dbReference type="AlphaFoldDB" id="A0A9X2PVI3"/>
<proteinExistence type="predicted"/>
<sequence length="267" mass="28885">MTSSPPSVSLPSARRRASNTGIVPIALAVGLLLLACGRGRAQPVSCVTAIDNATVLIPDTVSVEGDASPFFSPDSLAVLSPDDTCVGAESWRQAQQTAMAVAGRGPFEGEGLSDESSFRFRLYGARGEQHRDGTATFVACTRVGKALRAFCRDDGRYEDDAIYVLRTLRLGPPSPNEGPRVQALRLAAPSPNPVRDAVRIRFATPERQTVKLKLYDMLGRVVWTFGGRRVKGRHEVQADLSGLASGAYFLRLRSEGDTRTRRITVVR</sequence>
<protein>
    <recommendedName>
        <fullName evidence="1">Secretion system C-terminal sorting domain-containing protein</fullName>
    </recommendedName>
</protein>
<feature type="domain" description="Secretion system C-terminal sorting" evidence="1">
    <location>
        <begin position="191"/>
        <end position="264"/>
    </location>
</feature>
<evidence type="ECO:0000313" key="3">
    <source>
        <dbReference type="Proteomes" id="UP001155027"/>
    </source>
</evidence>
<evidence type="ECO:0000259" key="1">
    <source>
        <dbReference type="Pfam" id="PF18962"/>
    </source>
</evidence>
<dbReference type="NCBIfam" id="TIGR04183">
    <property type="entry name" value="Por_Secre_tail"/>
    <property type="match status" value="1"/>
</dbReference>
<dbReference type="Pfam" id="PF18962">
    <property type="entry name" value="Por_Secre_tail"/>
    <property type="match status" value="1"/>
</dbReference>
<accession>A0A9X2PVI3</accession>